<organism evidence="1">
    <name type="scientific">Lepeophtheirus salmonis</name>
    <name type="common">Salmon louse</name>
    <name type="synonym">Caligus salmonis</name>
    <dbReference type="NCBI Taxonomy" id="72036"/>
    <lineage>
        <taxon>Eukaryota</taxon>
        <taxon>Metazoa</taxon>
        <taxon>Ecdysozoa</taxon>
        <taxon>Arthropoda</taxon>
        <taxon>Crustacea</taxon>
        <taxon>Multicrustacea</taxon>
        <taxon>Hexanauplia</taxon>
        <taxon>Copepoda</taxon>
        <taxon>Siphonostomatoida</taxon>
        <taxon>Caligidae</taxon>
        <taxon>Lepeophtheirus</taxon>
    </lineage>
</organism>
<accession>A0A0K2THX2</accession>
<dbReference type="AlphaFoldDB" id="A0A0K2THX2"/>
<name>A0A0K2THX2_LEPSM</name>
<proteinExistence type="predicted"/>
<sequence>MPFNVLDHPNFSKFIQKYTGKTSPGRWVVNNLVVEVCQGVLNKIKEDVEENDIFVALDETRDHQGSQ</sequence>
<dbReference type="EMBL" id="HACA01008168">
    <property type="protein sequence ID" value="CDW25529.1"/>
    <property type="molecule type" value="Transcribed_RNA"/>
</dbReference>
<reference evidence="1" key="1">
    <citation type="submission" date="2014-05" db="EMBL/GenBank/DDBJ databases">
        <authorList>
            <person name="Chronopoulou M."/>
        </authorList>
    </citation>
    <scope>NUCLEOTIDE SEQUENCE</scope>
    <source>
        <tissue evidence="1">Whole organism</tissue>
    </source>
</reference>
<evidence type="ECO:0000313" key="1">
    <source>
        <dbReference type="EMBL" id="CDW25529.1"/>
    </source>
</evidence>
<protein>
    <submittedName>
        <fullName evidence="1">Putative LOC100571931 [Acyrthosiphon pisum]</fullName>
    </submittedName>
</protein>